<organism evidence="5">
    <name type="scientific">Tanacetum cinerariifolium</name>
    <name type="common">Dalmatian daisy</name>
    <name type="synonym">Chrysanthemum cinerariifolium</name>
    <dbReference type="NCBI Taxonomy" id="118510"/>
    <lineage>
        <taxon>Eukaryota</taxon>
        <taxon>Viridiplantae</taxon>
        <taxon>Streptophyta</taxon>
        <taxon>Embryophyta</taxon>
        <taxon>Tracheophyta</taxon>
        <taxon>Spermatophyta</taxon>
        <taxon>Magnoliopsida</taxon>
        <taxon>eudicotyledons</taxon>
        <taxon>Gunneridae</taxon>
        <taxon>Pentapetalae</taxon>
        <taxon>asterids</taxon>
        <taxon>campanulids</taxon>
        <taxon>Asterales</taxon>
        <taxon>Asteraceae</taxon>
        <taxon>Asteroideae</taxon>
        <taxon>Anthemideae</taxon>
        <taxon>Anthemidinae</taxon>
        <taxon>Tanacetum</taxon>
    </lineage>
</organism>
<feature type="compositionally biased region" description="Basic and acidic residues" evidence="2">
    <location>
        <begin position="330"/>
        <end position="343"/>
    </location>
</feature>
<gene>
    <name evidence="5" type="ORF">Tci_003789</name>
</gene>
<evidence type="ECO:0000256" key="2">
    <source>
        <dbReference type="SAM" id="MobiDB-lite"/>
    </source>
</evidence>
<feature type="domain" description="Retrovirus-related Pol polyprotein from transposon TNT 1-94-like beta-barrel" evidence="3">
    <location>
        <begin position="378"/>
        <end position="410"/>
    </location>
</feature>
<name>A0A6L2J4N9_TANCI</name>
<dbReference type="PANTHER" id="PTHR42648">
    <property type="entry name" value="TRANSPOSASE, PUTATIVE-RELATED"/>
    <property type="match status" value="1"/>
</dbReference>
<feature type="region of interest" description="Disordered" evidence="2">
    <location>
        <begin position="702"/>
        <end position="730"/>
    </location>
</feature>
<protein>
    <submittedName>
        <fullName evidence="5">Ribonuclease H-like domain-containing protein</fullName>
    </submittedName>
</protein>
<evidence type="ECO:0000259" key="3">
    <source>
        <dbReference type="Pfam" id="PF22936"/>
    </source>
</evidence>
<dbReference type="GO" id="GO:0006508">
    <property type="term" value="P:proteolysis"/>
    <property type="evidence" value="ECO:0007669"/>
    <property type="project" value="UniProtKB-KW"/>
</dbReference>
<feature type="domain" description="Retroviral polymerase SH3-like" evidence="4">
    <location>
        <begin position="482"/>
        <end position="537"/>
    </location>
</feature>
<sequence length="804" mass="90403">MVAASKIPMLKPGEYELWRIRMEQYIQMVNYSLWEVIENGNAPPITKVVKGVETAIEKRFGGNVAAKKSQRNLLKHQYENFTASSSEKFLRSLSPEWNINTIMWKNKPEVETLSLDNLYNNLKIYEPKAKGTSISNSNKQNIAFVSSNSTNNTNGAVNTAHEVSTASSQVNNVNSSNIHNLSDVVICAFLASQPSSPQLVNEDLEHIHIDDLEEIDLKWQMAVLTMRARRFSKKTGRKLSVDVNETIGFDKSNVECYYYHKRGYFARECRAPRHHDNKQKEVTRRNVLVETPASTTLVSCNGLGLEEFVSEPIVSEPALKKPVVEISEAKASADKPKVVRKNNDAPLIEDWVSDSENEAESKPKKNGNPQQDLQEKGVIDSGCSRHMTGNMSYLTDFEEIDGGYVAFGGNPKGGKITGKASKDGTSAILKTFITGIENLVEAVNIACYVQNRVLVVKPHNKTLYELFHGYTSALRFMRQFGCPITILNTKDHLGKFDDKANEGFFVGYSLNSKAFRVFNSRTRIAEENLHIRFSENTPNITGSGPNWLFNIDALTKSMNYKPIVAENQSTKACDDVGVNTPRSGEDSLKLTEMMEICTTLQNRVLVLETTKTTQALEIESLNRKVKKLEKKFDDDVMFDADKDLQGKKVIIEQEVVVDKEPIVDAAKVSAAITVTIDDITLAKALEALKTSKPQIREIVIKDHQEPSESRTTTTVSSQQPSHVKVQDKGKGIKVESEMPMKKKDQISLDKELAFKLQAKEEEEERLAREKAQRIKKVNIDWDDVQAKIEANFKLAQRLQEEEQE</sequence>
<dbReference type="Pfam" id="PF25597">
    <property type="entry name" value="SH3_retrovirus"/>
    <property type="match status" value="1"/>
</dbReference>
<keyword evidence="1" id="KW-0378">Hydrolase</keyword>
<proteinExistence type="predicted"/>
<evidence type="ECO:0000256" key="1">
    <source>
        <dbReference type="ARBA" id="ARBA00022670"/>
    </source>
</evidence>
<dbReference type="AlphaFoldDB" id="A0A6L2J4N9"/>
<dbReference type="InterPro" id="IPR057670">
    <property type="entry name" value="SH3_retrovirus"/>
</dbReference>
<dbReference type="InterPro" id="IPR054722">
    <property type="entry name" value="PolX-like_BBD"/>
</dbReference>
<evidence type="ECO:0000313" key="5">
    <source>
        <dbReference type="EMBL" id="GEU31811.1"/>
    </source>
</evidence>
<dbReference type="Pfam" id="PF22936">
    <property type="entry name" value="Pol_BBD"/>
    <property type="match status" value="1"/>
</dbReference>
<keyword evidence="1" id="KW-0645">Protease</keyword>
<reference evidence="5" key="1">
    <citation type="journal article" date="2019" name="Sci. Rep.">
        <title>Draft genome of Tanacetum cinerariifolium, the natural source of mosquito coil.</title>
        <authorList>
            <person name="Yamashiro T."/>
            <person name="Shiraishi A."/>
            <person name="Satake H."/>
            <person name="Nakayama K."/>
        </authorList>
    </citation>
    <scope>NUCLEOTIDE SEQUENCE</scope>
</reference>
<dbReference type="GO" id="GO:0008233">
    <property type="term" value="F:peptidase activity"/>
    <property type="evidence" value="ECO:0007669"/>
    <property type="project" value="UniProtKB-KW"/>
</dbReference>
<comment type="caution">
    <text evidence="5">The sequence shown here is derived from an EMBL/GenBank/DDBJ whole genome shotgun (WGS) entry which is preliminary data.</text>
</comment>
<evidence type="ECO:0000259" key="4">
    <source>
        <dbReference type="Pfam" id="PF25597"/>
    </source>
</evidence>
<feature type="compositionally biased region" description="Polar residues" evidence="2">
    <location>
        <begin position="709"/>
        <end position="721"/>
    </location>
</feature>
<accession>A0A6L2J4N9</accession>
<dbReference type="InterPro" id="IPR039537">
    <property type="entry name" value="Retrotran_Ty1/copia-like"/>
</dbReference>
<dbReference type="PANTHER" id="PTHR42648:SF19">
    <property type="entry name" value="RNA-DIRECTED DNA POLYMERASE"/>
    <property type="match status" value="1"/>
</dbReference>
<dbReference type="EMBL" id="BKCJ010000288">
    <property type="protein sequence ID" value="GEU31811.1"/>
    <property type="molecule type" value="Genomic_DNA"/>
</dbReference>
<feature type="region of interest" description="Disordered" evidence="2">
    <location>
        <begin position="330"/>
        <end position="376"/>
    </location>
</feature>